<dbReference type="InterPro" id="IPR004843">
    <property type="entry name" value="Calcineurin-like_PHP"/>
</dbReference>
<organism evidence="5 6">
    <name type="scientific">Prosthecobacter algae</name>
    <dbReference type="NCBI Taxonomy" id="1144682"/>
    <lineage>
        <taxon>Bacteria</taxon>
        <taxon>Pseudomonadati</taxon>
        <taxon>Verrucomicrobiota</taxon>
        <taxon>Verrucomicrobiia</taxon>
        <taxon>Verrucomicrobiales</taxon>
        <taxon>Verrucomicrobiaceae</taxon>
        <taxon>Prosthecobacter</taxon>
    </lineage>
</organism>
<protein>
    <submittedName>
        <fullName evidence="5">Metallophosphoesterase</fullName>
    </submittedName>
</protein>
<dbReference type="InterPro" id="IPR006311">
    <property type="entry name" value="TAT_signal"/>
</dbReference>
<keyword evidence="6" id="KW-1185">Reference proteome</keyword>
<name>A0ABP9NUH2_9BACT</name>
<feature type="chain" id="PRO_5047085207" evidence="3">
    <location>
        <begin position="31"/>
        <end position="331"/>
    </location>
</feature>
<evidence type="ECO:0000256" key="3">
    <source>
        <dbReference type="SAM" id="SignalP"/>
    </source>
</evidence>
<feature type="signal peptide" evidence="3">
    <location>
        <begin position="1"/>
        <end position="30"/>
    </location>
</feature>
<gene>
    <name evidence="5" type="ORF">GCM10023213_06140</name>
</gene>
<proteinExistence type="predicted"/>
<dbReference type="InterPro" id="IPR029052">
    <property type="entry name" value="Metallo-depent_PP-like"/>
</dbReference>
<evidence type="ECO:0000313" key="6">
    <source>
        <dbReference type="Proteomes" id="UP001499852"/>
    </source>
</evidence>
<keyword evidence="1 3" id="KW-0732">Signal</keyword>
<dbReference type="PANTHER" id="PTHR10161:SF14">
    <property type="entry name" value="TARTRATE-RESISTANT ACID PHOSPHATASE TYPE 5"/>
    <property type="match status" value="1"/>
</dbReference>
<accession>A0ABP9NUH2</accession>
<dbReference type="Gene3D" id="3.60.21.10">
    <property type="match status" value="1"/>
</dbReference>
<feature type="domain" description="Calcineurin-like phosphoesterase" evidence="4">
    <location>
        <begin position="38"/>
        <end position="254"/>
    </location>
</feature>
<evidence type="ECO:0000313" key="5">
    <source>
        <dbReference type="EMBL" id="GAA5134432.1"/>
    </source>
</evidence>
<dbReference type="PANTHER" id="PTHR10161">
    <property type="entry name" value="TARTRATE-RESISTANT ACID PHOSPHATASE TYPE 5"/>
    <property type="match status" value="1"/>
</dbReference>
<reference evidence="6" key="1">
    <citation type="journal article" date="2019" name="Int. J. Syst. Evol. Microbiol.">
        <title>The Global Catalogue of Microorganisms (GCM) 10K type strain sequencing project: providing services to taxonomists for standard genome sequencing and annotation.</title>
        <authorList>
            <consortium name="The Broad Institute Genomics Platform"/>
            <consortium name="The Broad Institute Genome Sequencing Center for Infectious Disease"/>
            <person name="Wu L."/>
            <person name="Ma J."/>
        </authorList>
    </citation>
    <scope>NUCLEOTIDE SEQUENCE [LARGE SCALE GENOMIC DNA]</scope>
    <source>
        <strain evidence="6">JCM 18053</strain>
    </source>
</reference>
<dbReference type="Pfam" id="PF00149">
    <property type="entry name" value="Metallophos"/>
    <property type="match status" value="1"/>
</dbReference>
<evidence type="ECO:0000259" key="4">
    <source>
        <dbReference type="Pfam" id="PF00149"/>
    </source>
</evidence>
<dbReference type="InterPro" id="IPR051558">
    <property type="entry name" value="Metallophosphoesterase_PAP"/>
</dbReference>
<dbReference type="Proteomes" id="UP001499852">
    <property type="component" value="Unassembled WGS sequence"/>
</dbReference>
<evidence type="ECO:0000256" key="2">
    <source>
        <dbReference type="ARBA" id="ARBA00022801"/>
    </source>
</evidence>
<dbReference type="PROSITE" id="PS51318">
    <property type="entry name" value="TAT"/>
    <property type="match status" value="1"/>
</dbReference>
<evidence type="ECO:0000256" key="1">
    <source>
        <dbReference type="ARBA" id="ARBA00022729"/>
    </source>
</evidence>
<sequence>MDPMNRRRALKTLFCSSAALSLNLRTQAQAEVAQEALHLLAIGDFGTGGQDQKNVAQAMQAFVGKEKIKPAGLWFIGDNVYGPTEGGFTVEAKRWKEEIEDMYPASLFPGPQWAVLGNHDYHDNPDGEQVQLAYAKKPGVRWHMPEKWYRVDLGGAKPLVTFLALDTNFPKISGGKNKKTGAPKTHMSSDEEARQLEWLKSELAKPRAPFTVVVGHHPLYSNGSHKDTQPLIEQWGDLFQEHKVHAYLCGHDHDLQHLELEGKFTSFVLSGGGGARIRKLTNETRKMPYGKDINGFTHLQIQPDALTISHRGLDGGVLHRFTKRLDGTVVM</sequence>
<comment type="caution">
    <text evidence="5">The sequence shown here is derived from an EMBL/GenBank/DDBJ whole genome shotgun (WGS) entry which is preliminary data.</text>
</comment>
<dbReference type="EMBL" id="BAABIA010000001">
    <property type="protein sequence ID" value="GAA5134432.1"/>
    <property type="molecule type" value="Genomic_DNA"/>
</dbReference>
<dbReference type="SUPFAM" id="SSF56300">
    <property type="entry name" value="Metallo-dependent phosphatases"/>
    <property type="match status" value="1"/>
</dbReference>
<keyword evidence="2" id="KW-0378">Hydrolase</keyword>